<evidence type="ECO:0000256" key="1">
    <source>
        <dbReference type="SAM" id="MobiDB-lite"/>
    </source>
</evidence>
<dbReference type="PANTHER" id="PTHR13621:SF2">
    <property type="entry name" value="PROLINE-RICH PROTEIN PRCC"/>
    <property type="match status" value="1"/>
</dbReference>
<feature type="compositionally biased region" description="Basic and acidic residues" evidence="1">
    <location>
        <begin position="87"/>
        <end position="101"/>
    </location>
</feature>
<comment type="caution">
    <text evidence="2">The sequence shown here is derived from an EMBL/GenBank/DDBJ whole genome shotgun (WGS) entry which is preliminary data.</text>
</comment>
<proteinExistence type="predicted"/>
<evidence type="ECO:0000313" key="3">
    <source>
        <dbReference type="Proteomes" id="UP001055712"/>
    </source>
</evidence>
<dbReference type="AlphaFoldDB" id="A0A9D4YZT6"/>
<feature type="region of interest" description="Disordered" evidence="1">
    <location>
        <begin position="84"/>
        <end position="195"/>
    </location>
</feature>
<name>A0A9D4YZT6_CHLVU</name>
<dbReference type="EMBL" id="SIDB01000003">
    <property type="protein sequence ID" value="KAI3435023.1"/>
    <property type="molecule type" value="Genomic_DNA"/>
</dbReference>
<sequence>MELLGGYGSGSDSDPGSPAAAGRNGTASLLARSPPRQAPAQSAPNTTQLLSGLPAPSGARVPLFSGLPKAATKQKVVVQFRAPITYDRADLKKDPDEEPAVKRQKPSSRGLSLSQLLPAPKHAAAGGGRRLDVLGSGGGAAEAGSAGAAGNKKGLPRRRGKYDSDDDDEVVPGSEDPAGMVHLAPGDAAADGGNEAFRVDSAAAAAGGSSTAAAQQYDAAQQQQYAAWQAYYAQQGGHEYNQSQQAAAAAAAATAADPAEAMLAAAMAAERERATRRGHGAAVADIQIKEVRGDQLKYMDPGQRAGVDAIRNALGADYEAKLRAEAGGDPSKMAKRRHQISSLYHYAKQKELEQLEVRAAGSKTKAETQRKYGW</sequence>
<dbReference type="Pfam" id="PF10253">
    <property type="entry name" value="PRCC"/>
    <property type="match status" value="1"/>
</dbReference>
<gene>
    <name evidence="2" type="ORF">D9Q98_003075</name>
</gene>
<feature type="compositionally biased region" description="Low complexity" evidence="1">
    <location>
        <begin position="31"/>
        <end position="44"/>
    </location>
</feature>
<feature type="compositionally biased region" description="Low complexity" evidence="1">
    <location>
        <begin position="10"/>
        <end position="22"/>
    </location>
</feature>
<dbReference type="Proteomes" id="UP001055712">
    <property type="component" value="Unassembled WGS sequence"/>
</dbReference>
<protein>
    <submittedName>
        <fullName evidence="2">Uncharacterized protein</fullName>
    </submittedName>
</protein>
<reference evidence="2" key="2">
    <citation type="submission" date="2020-11" db="EMBL/GenBank/DDBJ databases">
        <authorList>
            <person name="Cecchin M."/>
            <person name="Marcolungo L."/>
            <person name="Rossato M."/>
            <person name="Girolomoni L."/>
            <person name="Cosentino E."/>
            <person name="Cuine S."/>
            <person name="Li-Beisson Y."/>
            <person name="Delledonne M."/>
            <person name="Ballottari M."/>
        </authorList>
    </citation>
    <scope>NUCLEOTIDE SEQUENCE</scope>
    <source>
        <strain evidence="2">211/11P</strain>
        <tissue evidence="2">Whole cell</tissue>
    </source>
</reference>
<dbReference type="InterPro" id="IPR018800">
    <property type="entry name" value="PRCC"/>
</dbReference>
<feature type="region of interest" description="Disordered" evidence="1">
    <location>
        <begin position="1"/>
        <end position="63"/>
    </location>
</feature>
<dbReference type="GO" id="GO:0005634">
    <property type="term" value="C:nucleus"/>
    <property type="evidence" value="ECO:0007669"/>
    <property type="project" value="TreeGrafter"/>
</dbReference>
<accession>A0A9D4YZT6</accession>
<dbReference type="PANTHER" id="PTHR13621">
    <property type="entry name" value="PROLINE-RICH PROTEIN PRCC"/>
    <property type="match status" value="1"/>
</dbReference>
<dbReference type="OrthoDB" id="206969at2759"/>
<reference evidence="2" key="1">
    <citation type="journal article" date="2019" name="Plant J.">
        <title>Chlorella vulgaris genome assembly and annotation reveals the molecular basis for metabolic acclimation to high light conditions.</title>
        <authorList>
            <person name="Cecchin M."/>
            <person name="Marcolungo L."/>
            <person name="Rossato M."/>
            <person name="Girolomoni L."/>
            <person name="Cosentino E."/>
            <person name="Cuine S."/>
            <person name="Li-Beisson Y."/>
            <person name="Delledonne M."/>
            <person name="Ballottari M."/>
        </authorList>
    </citation>
    <scope>NUCLEOTIDE SEQUENCE</scope>
    <source>
        <strain evidence="2">211/11P</strain>
    </source>
</reference>
<evidence type="ECO:0000313" key="2">
    <source>
        <dbReference type="EMBL" id="KAI3435023.1"/>
    </source>
</evidence>
<keyword evidence="3" id="KW-1185">Reference proteome</keyword>
<organism evidence="2 3">
    <name type="scientific">Chlorella vulgaris</name>
    <name type="common">Green alga</name>
    <dbReference type="NCBI Taxonomy" id="3077"/>
    <lineage>
        <taxon>Eukaryota</taxon>
        <taxon>Viridiplantae</taxon>
        <taxon>Chlorophyta</taxon>
        <taxon>core chlorophytes</taxon>
        <taxon>Trebouxiophyceae</taxon>
        <taxon>Chlorellales</taxon>
        <taxon>Chlorellaceae</taxon>
        <taxon>Chlorella clade</taxon>
        <taxon>Chlorella</taxon>
    </lineage>
</organism>